<feature type="transmembrane region" description="Helical" evidence="1">
    <location>
        <begin position="330"/>
        <end position="350"/>
    </location>
</feature>
<reference evidence="2" key="1">
    <citation type="journal article" date="2015" name="Nature">
        <title>Complex archaea that bridge the gap between prokaryotes and eukaryotes.</title>
        <authorList>
            <person name="Spang A."/>
            <person name="Saw J.H."/>
            <person name="Jorgensen S.L."/>
            <person name="Zaremba-Niedzwiedzka K."/>
            <person name="Martijn J."/>
            <person name="Lind A.E."/>
            <person name="van Eijk R."/>
            <person name="Schleper C."/>
            <person name="Guy L."/>
            <person name="Ettema T.J."/>
        </authorList>
    </citation>
    <scope>NUCLEOTIDE SEQUENCE</scope>
</reference>
<organism evidence="2">
    <name type="scientific">marine sediment metagenome</name>
    <dbReference type="NCBI Taxonomy" id="412755"/>
    <lineage>
        <taxon>unclassified sequences</taxon>
        <taxon>metagenomes</taxon>
        <taxon>ecological metagenomes</taxon>
    </lineage>
</organism>
<accession>A0A0F9JTR8</accession>
<dbReference type="EMBL" id="LAZR01010644">
    <property type="protein sequence ID" value="KKM65861.1"/>
    <property type="molecule type" value="Genomic_DNA"/>
</dbReference>
<dbReference type="AlphaFoldDB" id="A0A0F9JTR8"/>
<feature type="transmembrane region" description="Helical" evidence="1">
    <location>
        <begin position="224"/>
        <end position="248"/>
    </location>
</feature>
<keyword evidence="1" id="KW-1133">Transmembrane helix</keyword>
<evidence type="ECO:0000313" key="2">
    <source>
        <dbReference type="EMBL" id="KKM65861.1"/>
    </source>
</evidence>
<keyword evidence="1" id="KW-0812">Transmembrane</keyword>
<sequence length="941" mass="105647">ITSEQQNNRIATMQSIHASILEYTYQAFFAQKTQEKLNEIAYTVFITAVSTALSLGVSAASKGIGSLISGGATASQSIASLSQSLLSQGVQSTISRILGSVGTKIAVGMFKVVGAIVSEVYEELMVDPLIEAYVSSVVADAGGNWYEQIFWSSLVESGRETGLSMVTQTLGSMAIHSQVQISQNLDITAQNSIIDINQMKAELEAQKTDNKLVREIKSTLLSSLLVFAGVGIGGIFGSAGIGLANLMIPIGMIVEARGDVKDMVEDSLKARQPSVPGAIINIHSEVSDGWKARIVGDIEQKADVSTFSQSQKTSKISELLKKYKAGIKTATFVSIGIAISIVTGIFNPLLGSFVATGFTMGAMRSYFIDNKWKDISDDLYGRNRDNIELITRISVRAINQLYSAVERNIPVALRARYGFKGLSAKVIEITAGRQKVISSGTVQRLINGALLAVEQHIINEDNEVFEKLVEYNKLSLALENTKLMDLRTDRYDSSSRSRVITKRLALYEKLRNLLKYQNMWGSEGFIITIDRFGKLIKKPMFKQFLKRPSRMNYGEYMELDYKIQDFTIEDLESVGMDYSKNKLETFKRKASQIIKEFMFSNPYSRIYINKEDMEVSEKEDIDYVGHKFDLIRLIGYVLYRAQYSSKFIASKTPIINFETLKRDYIAEPRALTNLKINELLEIISDTDNFNQKDPFVKQAILELNKYKETFAQVSTAVVGIYTHVLEELAALTSLVLDKKISIRHESLVEDGQHVADLSIQVDRKFRSRYSTLFMQKYQIDLSKIDRINIDFSNSYKGKGKQYIKAKFLKNYQSAKSISLIILTNHKLYDKTIAKTFIGSFNPYLNSLGPRYFPQHIKLDTMDEFISIFGIKDISKGLTPLTDLKYFQQLKDEALSHNPDVANKAFEKLYDLYRIAKLTLALIKNDPANAANILKTRQLTFL</sequence>
<feature type="non-terminal residue" evidence="2">
    <location>
        <position position="1"/>
    </location>
</feature>
<proteinExistence type="predicted"/>
<protein>
    <submittedName>
        <fullName evidence="2">Uncharacterized protein</fullName>
    </submittedName>
</protein>
<comment type="caution">
    <text evidence="2">The sequence shown here is derived from an EMBL/GenBank/DDBJ whole genome shotgun (WGS) entry which is preliminary data.</text>
</comment>
<gene>
    <name evidence="2" type="ORF">LCGC14_1487000</name>
</gene>
<keyword evidence="1" id="KW-0472">Membrane</keyword>
<evidence type="ECO:0000256" key="1">
    <source>
        <dbReference type="SAM" id="Phobius"/>
    </source>
</evidence>
<name>A0A0F9JTR8_9ZZZZ</name>